<dbReference type="GO" id="GO:0003700">
    <property type="term" value="F:DNA-binding transcription factor activity"/>
    <property type="evidence" value="ECO:0007669"/>
    <property type="project" value="InterPro"/>
</dbReference>
<protein>
    <submittedName>
        <fullName evidence="4">Putative transcriptional regulator</fullName>
    </submittedName>
</protein>
<evidence type="ECO:0000313" key="5">
    <source>
        <dbReference type="Proteomes" id="UP000010796"/>
    </source>
</evidence>
<dbReference type="InterPro" id="IPR013196">
    <property type="entry name" value="HTH_11"/>
</dbReference>
<proteinExistence type="predicted"/>
<evidence type="ECO:0000259" key="3">
    <source>
        <dbReference type="PROSITE" id="PS51000"/>
    </source>
</evidence>
<dbReference type="PATRIC" id="fig|926556.3.peg.3281"/>
<evidence type="ECO:0000256" key="2">
    <source>
        <dbReference type="ARBA" id="ARBA00023163"/>
    </source>
</evidence>
<feature type="domain" description="HTH deoR-type" evidence="3">
    <location>
        <begin position="3"/>
        <end position="58"/>
    </location>
</feature>
<dbReference type="Pfam" id="PF13280">
    <property type="entry name" value="WYL"/>
    <property type="match status" value="1"/>
</dbReference>
<keyword evidence="2" id="KW-0804">Transcription</keyword>
<evidence type="ECO:0000313" key="4">
    <source>
        <dbReference type="EMBL" id="AGA79346.1"/>
    </source>
</evidence>
<dbReference type="PROSITE" id="PS51000">
    <property type="entry name" value="HTH_DEOR_2"/>
    <property type="match status" value="1"/>
</dbReference>
<dbReference type="PANTHER" id="PTHR34580:SF1">
    <property type="entry name" value="PROTEIN PAFC"/>
    <property type="match status" value="1"/>
</dbReference>
<dbReference type="AlphaFoldDB" id="L0G2W7"/>
<dbReference type="InterPro" id="IPR026881">
    <property type="entry name" value="WYL_dom"/>
</dbReference>
<dbReference type="Gene3D" id="1.10.10.10">
    <property type="entry name" value="Winged helix-like DNA-binding domain superfamily/Winged helix DNA-binding domain"/>
    <property type="match status" value="1"/>
</dbReference>
<dbReference type="SUPFAM" id="SSF46785">
    <property type="entry name" value="Winged helix' DNA-binding domain"/>
    <property type="match status" value="1"/>
</dbReference>
<dbReference type="KEGG" id="evi:Echvi_3108"/>
<accession>L0G2W7</accession>
<name>L0G2W7_ECHVK</name>
<dbReference type="EMBL" id="CP003346">
    <property type="protein sequence ID" value="AGA79346.1"/>
    <property type="molecule type" value="Genomic_DNA"/>
</dbReference>
<dbReference type="RefSeq" id="WP_015266898.1">
    <property type="nucleotide sequence ID" value="NC_019904.1"/>
</dbReference>
<keyword evidence="5" id="KW-1185">Reference proteome</keyword>
<dbReference type="InterPro" id="IPR001034">
    <property type="entry name" value="DeoR_HTH"/>
</dbReference>
<evidence type="ECO:0000256" key="1">
    <source>
        <dbReference type="ARBA" id="ARBA00023015"/>
    </source>
</evidence>
<dbReference type="Pfam" id="PF08279">
    <property type="entry name" value="HTH_11"/>
    <property type="match status" value="1"/>
</dbReference>
<sequence>MNRIDRLTAILTHLQTKRLVKAQHLADRFNISLRTVYRDIRALEEAGVPIIGEAGAGYSLLEGYRLPPVMFTQEEAMAFVMAEKMVEKLTDKESAGHFREAMYKIRSVLRSAEKDVYELAESHIAIRKRPNSLLQNDRPKTIPTILSGIVKKEVLQMDYQATGQDEPSWRAIEPMGIYYYFDQWYMIAYCRLREAYRTFRIDRIVKLVESGEHYEDKHPTLQAYLKELENQKELTKIVVQVDNRVVPYLNGDKYDYGLVYQSDKGDQTEMTFMLPYEDDFIRWFFMFAEYADIISPEHVKDKASAKLQEKWERLKKIPSS</sequence>
<dbReference type="eggNOG" id="COG2378">
    <property type="taxonomic scope" value="Bacteria"/>
</dbReference>
<dbReference type="InterPro" id="IPR051534">
    <property type="entry name" value="CBASS_pafABC_assoc_protein"/>
</dbReference>
<organism evidence="4 5">
    <name type="scientific">Echinicola vietnamensis (strain DSM 17526 / LMG 23754 / KMM 6221)</name>
    <dbReference type="NCBI Taxonomy" id="926556"/>
    <lineage>
        <taxon>Bacteria</taxon>
        <taxon>Pseudomonadati</taxon>
        <taxon>Bacteroidota</taxon>
        <taxon>Cytophagia</taxon>
        <taxon>Cytophagales</taxon>
        <taxon>Cyclobacteriaceae</taxon>
        <taxon>Echinicola</taxon>
    </lineage>
</organism>
<dbReference type="InterPro" id="IPR036390">
    <property type="entry name" value="WH_DNA-bd_sf"/>
</dbReference>
<reference evidence="5" key="1">
    <citation type="submission" date="2012-02" db="EMBL/GenBank/DDBJ databases">
        <title>The complete genome of Echinicola vietnamensis DSM 17526.</title>
        <authorList>
            <person name="Lucas S."/>
            <person name="Copeland A."/>
            <person name="Lapidus A."/>
            <person name="Glavina del Rio T."/>
            <person name="Dalin E."/>
            <person name="Tice H."/>
            <person name="Bruce D."/>
            <person name="Goodwin L."/>
            <person name="Pitluck S."/>
            <person name="Peters L."/>
            <person name="Ovchinnikova G."/>
            <person name="Teshima H."/>
            <person name="Kyrpides N."/>
            <person name="Mavromatis K."/>
            <person name="Ivanova N."/>
            <person name="Brettin T."/>
            <person name="Detter J.C."/>
            <person name="Han C."/>
            <person name="Larimer F."/>
            <person name="Land M."/>
            <person name="Hauser L."/>
            <person name="Markowitz V."/>
            <person name="Cheng J.-F."/>
            <person name="Hugenholtz P."/>
            <person name="Woyke T."/>
            <person name="Wu D."/>
            <person name="Brambilla E."/>
            <person name="Klenk H.-P."/>
            <person name="Eisen J.A."/>
        </authorList>
    </citation>
    <scope>NUCLEOTIDE SEQUENCE [LARGE SCALE GENOMIC DNA]</scope>
    <source>
        <strain evidence="5">DSM 17526 / LMG 23754 / KMM 6221</strain>
    </source>
</reference>
<dbReference type="InterPro" id="IPR036388">
    <property type="entry name" value="WH-like_DNA-bd_sf"/>
</dbReference>
<dbReference type="STRING" id="926556.Echvi_3108"/>
<dbReference type="HOGENOM" id="CLU_041141_5_1_10"/>
<dbReference type="OrthoDB" id="9815009at2"/>
<keyword evidence="1" id="KW-0805">Transcription regulation</keyword>
<gene>
    <name evidence="4" type="ordered locus">Echvi_3108</name>
</gene>
<dbReference type="PANTHER" id="PTHR34580">
    <property type="match status" value="1"/>
</dbReference>
<dbReference type="Proteomes" id="UP000010796">
    <property type="component" value="Chromosome"/>
</dbReference>
<dbReference type="PROSITE" id="PS52050">
    <property type="entry name" value="WYL"/>
    <property type="match status" value="1"/>
</dbReference>